<dbReference type="AlphaFoldDB" id="A0AAX3JAE6"/>
<evidence type="ECO:0000313" key="1">
    <source>
        <dbReference type="EMBL" id="VXC39928.1"/>
    </source>
</evidence>
<protein>
    <submittedName>
        <fullName evidence="1">Uncharacterized protein</fullName>
    </submittedName>
</protein>
<accession>A0AAX3JAE6</accession>
<reference evidence="1 2" key="1">
    <citation type="submission" date="2019-10" db="EMBL/GenBank/DDBJ databases">
        <authorList>
            <person name="Karimi E."/>
        </authorList>
    </citation>
    <scope>NUCLEOTIDE SEQUENCE [LARGE SCALE GENOMIC DNA]</scope>
    <source>
        <strain evidence="1">Pantoea sp. 111</strain>
    </source>
</reference>
<organism evidence="1 2">
    <name type="scientific">Pantoea brenneri</name>
    <dbReference type="NCBI Taxonomy" id="472694"/>
    <lineage>
        <taxon>Bacteria</taxon>
        <taxon>Pseudomonadati</taxon>
        <taxon>Pseudomonadota</taxon>
        <taxon>Gammaproteobacteria</taxon>
        <taxon>Enterobacterales</taxon>
        <taxon>Erwiniaceae</taxon>
        <taxon>Pantoea</taxon>
    </lineage>
</organism>
<sequence>MHGTLLKDRQVAEIIACRTIRISRKVNIVYDVNIRAINPLPVNKRDRLKRRLTGLYQLGNKLSRVDGGVFISLASFDDFNVLNVLPCTVPAYTRDIKVCHVTLLRGYTA</sequence>
<gene>
    <name evidence="1" type="ORF">PANT111_40157</name>
</gene>
<comment type="caution">
    <text evidence="1">The sequence shown here is derived from an EMBL/GenBank/DDBJ whole genome shotgun (WGS) entry which is preliminary data.</text>
</comment>
<dbReference type="EMBL" id="CABWMH010000034">
    <property type="protein sequence ID" value="VXC39928.1"/>
    <property type="molecule type" value="Genomic_DNA"/>
</dbReference>
<proteinExistence type="predicted"/>
<dbReference type="Proteomes" id="UP000433737">
    <property type="component" value="Unassembled WGS sequence"/>
</dbReference>
<evidence type="ECO:0000313" key="2">
    <source>
        <dbReference type="Proteomes" id="UP000433737"/>
    </source>
</evidence>
<name>A0AAX3JAE6_9GAMM</name>